<dbReference type="OrthoDB" id="3498939at2759"/>
<protein>
    <submittedName>
        <fullName evidence="1">Uncharacterized protein</fullName>
    </submittedName>
</protein>
<reference evidence="1 2" key="1">
    <citation type="submission" date="2016-04" db="EMBL/GenBank/DDBJ databases">
        <title>A degradative enzymes factory behind the ericoid mycorrhizal symbiosis.</title>
        <authorList>
            <consortium name="DOE Joint Genome Institute"/>
            <person name="Martino E."/>
            <person name="Morin E."/>
            <person name="Grelet G."/>
            <person name="Kuo A."/>
            <person name="Kohler A."/>
            <person name="Daghino S."/>
            <person name="Barry K."/>
            <person name="Choi C."/>
            <person name="Cichocki N."/>
            <person name="Clum A."/>
            <person name="Copeland A."/>
            <person name="Hainaut M."/>
            <person name="Haridas S."/>
            <person name="Labutti K."/>
            <person name="Lindquist E."/>
            <person name="Lipzen A."/>
            <person name="Khouja H.-R."/>
            <person name="Murat C."/>
            <person name="Ohm R."/>
            <person name="Olson A."/>
            <person name="Spatafora J."/>
            <person name="Veneault-Fourrey C."/>
            <person name="Henrissat B."/>
            <person name="Grigoriev I."/>
            <person name="Martin F."/>
            <person name="Perotto S."/>
        </authorList>
    </citation>
    <scope>NUCLEOTIDE SEQUENCE [LARGE SCALE GENOMIC DNA]</scope>
    <source>
        <strain evidence="1 2">E</strain>
    </source>
</reference>
<gene>
    <name evidence="1" type="ORF">K444DRAFT_53693</name>
</gene>
<dbReference type="RefSeq" id="XP_024734321.1">
    <property type="nucleotide sequence ID" value="XM_024875420.1"/>
</dbReference>
<dbReference type="AlphaFoldDB" id="A0A2J6T331"/>
<proteinExistence type="predicted"/>
<dbReference type="InParanoid" id="A0A2J6T331"/>
<sequence>MLALCHRREVPRRHRLRVDLPCRPLVKEGSPDLEPFPLVLAKTQCPVYIGDESKSYEERMGCFCRVSKMRDHVERTRGENLLSPPRVPVSRARPQTLAAFQKSRTDRPRYQPSKVRESPRHFILLLSSSSFSYQQIFHYQRSN</sequence>
<name>A0A2J6T331_9HELO</name>
<accession>A0A2J6T331</accession>
<evidence type="ECO:0000313" key="2">
    <source>
        <dbReference type="Proteomes" id="UP000235371"/>
    </source>
</evidence>
<keyword evidence="2" id="KW-1185">Reference proteome</keyword>
<dbReference type="Proteomes" id="UP000235371">
    <property type="component" value="Unassembled WGS sequence"/>
</dbReference>
<organism evidence="1 2">
    <name type="scientific">Hyaloscypha bicolor E</name>
    <dbReference type="NCBI Taxonomy" id="1095630"/>
    <lineage>
        <taxon>Eukaryota</taxon>
        <taxon>Fungi</taxon>
        <taxon>Dikarya</taxon>
        <taxon>Ascomycota</taxon>
        <taxon>Pezizomycotina</taxon>
        <taxon>Leotiomycetes</taxon>
        <taxon>Helotiales</taxon>
        <taxon>Hyaloscyphaceae</taxon>
        <taxon>Hyaloscypha</taxon>
        <taxon>Hyaloscypha bicolor</taxon>
    </lineage>
</organism>
<evidence type="ECO:0000313" key="1">
    <source>
        <dbReference type="EMBL" id="PMD57417.1"/>
    </source>
</evidence>
<dbReference type="GeneID" id="36583500"/>
<dbReference type="STRING" id="1095630.A0A2J6T331"/>
<dbReference type="EMBL" id="KZ613847">
    <property type="protein sequence ID" value="PMD57417.1"/>
    <property type="molecule type" value="Genomic_DNA"/>
</dbReference>